<dbReference type="EC" id="2.7.2.-" evidence="10"/>
<dbReference type="FunFam" id="1.20.120.160:FF:000004">
    <property type="entry name" value="Phosphotransferase RcsD"/>
    <property type="match status" value="1"/>
</dbReference>
<dbReference type="SUPFAM" id="SSF47226">
    <property type="entry name" value="Histidine-containing phosphotransfer domain, HPT domain"/>
    <property type="match status" value="1"/>
</dbReference>
<evidence type="ECO:0000256" key="11">
    <source>
        <dbReference type="PROSITE-ProRule" id="PRU00110"/>
    </source>
</evidence>
<organism evidence="14 15">
    <name type="scientific">Escherichia fergusonii (strain ATCC 35469 / DSM 13698 / CCUG 18766 / IAM 14443 / JCM 21226 / LMG 7866 / NBRC 102419 / NCTC 12128 / CDC 0568-73)</name>
    <dbReference type="NCBI Taxonomy" id="585054"/>
    <lineage>
        <taxon>Bacteria</taxon>
        <taxon>Pseudomonadati</taxon>
        <taxon>Pseudomonadota</taxon>
        <taxon>Gammaproteobacteria</taxon>
        <taxon>Enterobacterales</taxon>
        <taxon>Enterobacteriaceae</taxon>
        <taxon>Escherichia</taxon>
    </lineage>
</organism>
<dbReference type="KEGG" id="efe:EFER_0944"/>
<evidence type="ECO:0000256" key="6">
    <source>
        <dbReference type="ARBA" id="ARBA00022840"/>
    </source>
</evidence>
<evidence type="ECO:0000256" key="2">
    <source>
        <dbReference type="ARBA" id="ARBA00022475"/>
    </source>
</evidence>
<evidence type="ECO:0000256" key="10">
    <source>
        <dbReference type="HAMAP-Rule" id="MF_00980"/>
    </source>
</evidence>
<comment type="function">
    <text evidence="10">Component of the Rcs signaling system, which controls transcription of numerous genes. RcsD is a phosphotransfer intermediate between the sensor kinase RcsC and the response regulator RcsB. It acquires a phosphoryl group from RcsC and transfers it to RcsB.</text>
</comment>
<dbReference type="NCBIfam" id="NF007907">
    <property type="entry name" value="PRK10618.1"/>
    <property type="match status" value="1"/>
</dbReference>
<keyword evidence="7 10" id="KW-1133">Transmembrane helix</keyword>
<evidence type="ECO:0000259" key="12">
    <source>
        <dbReference type="PROSITE" id="PS50109"/>
    </source>
</evidence>
<evidence type="ECO:0000256" key="1">
    <source>
        <dbReference type="ARBA" id="ARBA00004651"/>
    </source>
</evidence>
<evidence type="ECO:0000313" key="14">
    <source>
        <dbReference type="EMBL" id="CAQ88479.1"/>
    </source>
</evidence>
<reference evidence="15" key="1">
    <citation type="journal article" date="2009" name="PLoS Genet.">
        <title>Organised genome dynamics in the Escherichia coli species results in highly diverse adaptive paths.</title>
        <authorList>
            <person name="Touchon M."/>
            <person name="Hoede C."/>
            <person name="Tenaillon O."/>
            <person name="Barbe V."/>
            <person name="Baeriswyl S."/>
            <person name="Bidet P."/>
            <person name="Bingen E."/>
            <person name="Bonacorsi S."/>
            <person name="Bouchier C."/>
            <person name="Bouvet O."/>
            <person name="Calteau A."/>
            <person name="Chiapello H."/>
            <person name="Clermont O."/>
            <person name="Cruveiller S."/>
            <person name="Danchin A."/>
            <person name="Diard M."/>
            <person name="Dossat C."/>
            <person name="Karoui M.E."/>
            <person name="Frapy E."/>
            <person name="Garry L."/>
            <person name="Ghigo J.M."/>
            <person name="Gilles A.M."/>
            <person name="Johnson J."/>
            <person name="Le Bouguenec C."/>
            <person name="Lescat M."/>
            <person name="Mangenot S."/>
            <person name="Martinez-Jehanne V."/>
            <person name="Matic I."/>
            <person name="Nassif X."/>
            <person name="Oztas S."/>
            <person name="Petit M.A."/>
            <person name="Pichon C."/>
            <person name="Rouy Z."/>
            <person name="Ruf C.S."/>
            <person name="Schneider D."/>
            <person name="Tourret J."/>
            <person name="Vacherie B."/>
            <person name="Vallenet D."/>
            <person name="Medigue C."/>
            <person name="Rocha E.P.C."/>
            <person name="Denamur E."/>
        </authorList>
    </citation>
    <scope>NUCLEOTIDE SEQUENCE [LARGE SCALE GENOMIC DNA]</scope>
    <source>
        <strain evidence="15">ATCC 35469 / DSM 13698 / BCRC 15582 / CCUG 18766 / IAM 14443 / JCM 21226 / LMG 7866 / NBRC 102419 / NCTC 12128 / CDC 0568-73</strain>
    </source>
</reference>
<dbReference type="GO" id="GO:0009927">
    <property type="term" value="F:histidine phosphotransfer kinase activity"/>
    <property type="evidence" value="ECO:0007669"/>
    <property type="project" value="InterPro"/>
</dbReference>
<dbReference type="GO" id="GO:0005524">
    <property type="term" value="F:ATP binding"/>
    <property type="evidence" value="ECO:0007669"/>
    <property type="project" value="UniProtKB-UniRule"/>
</dbReference>
<dbReference type="HAMAP" id="MF_00980">
    <property type="entry name" value="RcsD"/>
    <property type="match status" value="1"/>
</dbReference>
<accession>B7LMA6</accession>
<feature type="transmembrane region" description="Helical" evidence="10">
    <location>
        <begin position="90"/>
        <end position="114"/>
    </location>
</feature>
<dbReference type="InterPro" id="IPR038616">
    <property type="entry name" value="RcsD_ABL_sf"/>
</dbReference>
<dbReference type="InterPro" id="IPR005467">
    <property type="entry name" value="His_kinase_dom"/>
</dbReference>
<dbReference type="CDD" id="cd00088">
    <property type="entry name" value="HPT"/>
    <property type="match status" value="1"/>
</dbReference>
<keyword evidence="5 10" id="KW-0547">Nucleotide-binding</keyword>
<evidence type="ECO:0000256" key="5">
    <source>
        <dbReference type="ARBA" id="ARBA00022741"/>
    </source>
</evidence>
<dbReference type="PANTHER" id="PTHR45339">
    <property type="entry name" value="HYBRID SIGNAL TRANSDUCTION HISTIDINE KINASE J"/>
    <property type="match status" value="1"/>
</dbReference>
<dbReference type="Proteomes" id="UP000000745">
    <property type="component" value="Chromosome"/>
</dbReference>
<dbReference type="FunFam" id="3.40.50.11620:FF:000001">
    <property type="entry name" value="Phosphotransferase RcsD"/>
    <property type="match status" value="1"/>
</dbReference>
<comment type="subcellular location">
    <subcellularLocation>
        <location evidence="10">Cell inner membrane</location>
        <topology evidence="10">Multi-pass membrane protein</topology>
    </subcellularLocation>
    <subcellularLocation>
        <location evidence="1">Cell membrane</location>
        <topology evidence="1">Multi-pass membrane protein</topology>
    </subcellularLocation>
</comment>
<evidence type="ECO:0000259" key="13">
    <source>
        <dbReference type="PROSITE" id="PS50894"/>
    </source>
</evidence>
<dbReference type="InterPro" id="IPR036890">
    <property type="entry name" value="HATPase_C_sf"/>
</dbReference>
<comment type="similarity">
    <text evidence="10">Belongs to the RcsD family.</text>
</comment>
<keyword evidence="15" id="KW-1185">Reference proteome</keyword>
<evidence type="ECO:0000313" key="15">
    <source>
        <dbReference type="Proteomes" id="UP000000745"/>
    </source>
</evidence>
<dbReference type="InterPro" id="IPR008207">
    <property type="entry name" value="Sig_transdc_His_kin_Hpt_dom"/>
</dbReference>
<sequence>MLFSYIFLFVLFFICTPERNLYISPSQGSSLILLINITPVVFRGCGNSSHSLYTAFHFYDVFNRSPTPMSQSDTTATSRFSLLPGSITRFFLLLIIVLLVTMGVMVQSAVNAWLKDKSYQIVDITHAIQKRVDTWRYVTWQIYDSIAATTTPSGGEGLQETRLKQDVYYLEKPRRKTEALIFGSHDSATLEMTQRMSTYLDTLWGAENVPWSMYYLNGQDNSLILISTLPLKDLSSGFKESTIDSIVDSRRAEMLQQANALDERESFSALRHLTWQNGHYFTLRTTFNQPGHLATVVAFDLPINDLIPPGMPLDSFRLEPDVTSTGATTNDKDTPDSVSISFNSSKIEISSALNSTDMRLVWQVPYGTLLLDTLQNIFLPLLLNIGLLALAVFGFTTFRHYAGKSGETTPSPVMSNELRVLRALNEEIVSLLPLGLLVHDQEANRTLISNKIADHLLPHLNLQNITSMAEQHQGIIQATINNELYEIRLFRSQVTPHTQIFIIRDQDREVLVNKKLKQAQRLYEKNQQGRAAFMNNIGNALKEPVRALAETAAKIETAESQLLTDRADQLVRLVDEIQLANMLENDSWKSESVLFSVQDLIDEVVPEVLPAIKRKGLQLLINNRLHANDQRRGDRDALRRILLLLMQYAVTSTQIGKITLEVDQDESSEERLTFRILDTGEGVTLSEIDNLHFPFINQTQSDRYGSADPLTFWLCDQLARKLGGHLNIKAREALGTRYTIHVKMTPHDEHMEIEERLLDDVCVMVDVTSNEVRNIVLRQLENWGATCITPDERLISQEYDLFLTDNPSNLTSSGVLLSDDESGVRKIGPGQLRVNFNMSNAMQEAVLQLIEEQLAQEDIPESPLGGDENAELHASGYYSLFVDTVPDDVKRLYTEAAVSDFAALAQTAHRLKGVFAMLNLVPGKQLCETLEHLIREKDAPGIEKYISDIDSYVKSLL</sequence>
<dbReference type="Gene3D" id="3.40.50.11620">
    <property type="entry name" value="Phosphotransferase RcsD, RcsD-ABL domain"/>
    <property type="match status" value="1"/>
</dbReference>
<feature type="modified residue" description="Phosphohistidine" evidence="10 11">
    <location>
        <position position="909"/>
    </location>
</feature>
<evidence type="ECO:0000256" key="9">
    <source>
        <dbReference type="ARBA" id="ARBA00023136"/>
    </source>
</evidence>
<evidence type="ECO:0000256" key="3">
    <source>
        <dbReference type="ARBA" id="ARBA00022553"/>
    </source>
</evidence>
<gene>
    <name evidence="10 14" type="primary">rcsD</name>
    <name evidence="14" type="ordered locus">EFER_0944</name>
</gene>
<name>B7LMA6_ESCF3</name>
<protein>
    <recommendedName>
        <fullName evidence="10">Phosphotransferase RcsD</fullName>
        <ecNumber evidence="10">2.7.2.-</ecNumber>
    </recommendedName>
    <alternativeName>
        <fullName evidence="10">Phosphotransfer intermediate RcsD</fullName>
    </alternativeName>
</protein>
<dbReference type="HOGENOM" id="CLU_009611_0_0_6"/>
<dbReference type="Gene3D" id="3.30.565.10">
    <property type="entry name" value="Histidine kinase-like ATPase, C-terminal domain"/>
    <property type="match status" value="1"/>
</dbReference>
<keyword evidence="9 10" id="KW-0472">Membrane</keyword>
<dbReference type="PROSITE" id="PS50109">
    <property type="entry name" value="HIS_KIN"/>
    <property type="match status" value="1"/>
</dbReference>
<keyword evidence="4 10" id="KW-0812">Transmembrane</keyword>
<dbReference type="Pfam" id="PF01627">
    <property type="entry name" value="Hpt"/>
    <property type="match status" value="1"/>
</dbReference>
<keyword evidence="10" id="KW-0997">Cell inner membrane</keyword>
<dbReference type="PANTHER" id="PTHR45339:SF1">
    <property type="entry name" value="HYBRID SIGNAL TRANSDUCTION HISTIDINE KINASE J"/>
    <property type="match status" value="1"/>
</dbReference>
<keyword evidence="2 10" id="KW-1003">Cell membrane</keyword>
<keyword evidence="10" id="KW-0808">Transferase</keyword>
<keyword evidence="3 10" id="KW-0597">Phosphoprotein</keyword>
<dbReference type="EMBL" id="CU928158">
    <property type="protein sequence ID" value="CAQ88479.1"/>
    <property type="molecule type" value="Genomic_DNA"/>
</dbReference>
<dbReference type="Pfam" id="PF02518">
    <property type="entry name" value="HATPase_c"/>
    <property type="match status" value="1"/>
</dbReference>
<evidence type="ECO:0000256" key="4">
    <source>
        <dbReference type="ARBA" id="ARBA00022692"/>
    </source>
</evidence>
<dbReference type="AlphaFoldDB" id="B7LMA6"/>
<feature type="domain" description="HPt" evidence="13">
    <location>
        <begin position="870"/>
        <end position="957"/>
    </location>
</feature>
<dbReference type="GO" id="GO:0005886">
    <property type="term" value="C:plasma membrane"/>
    <property type="evidence" value="ECO:0007669"/>
    <property type="project" value="UniProtKB-SubCell"/>
</dbReference>
<dbReference type="PROSITE" id="PS50894">
    <property type="entry name" value="HPT"/>
    <property type="match status" value="1"/>
</dbReference>
<keyword evidence="10" id="KW-0418">Kinase</keyword>
<dbReference type="InterPro" id="IPR003594">
    <property type="entry name" value="HATPase_dom"/>
</dbReference>
<dbReference type="FunFam" id="3.30.565.10:FF:000047">
    <property type="entry name" value="Phosphotransferase RcsD"/>
    <property type="match status" value="1"/>
</dbReference>
<dbReference type="SUPFAM" id="SSF55874">
    <property type="entry name" value="ATPase domain of HSP90 chaperone/DNA topoisomerase II/histidine kinase"/>
    <property type="match status" value="1"/>
</dbReference>
<feature type="transmembrane region" description="Helical" evidence="10">
    <location>
        <begin position="377"/>
        <end position="398"/>
    </location>
</feature>
<evidence type="ECO:0000256" key="8">
    <source>
        <dbReference type="ARBA" id="ARBA00023012"/>
    </source>
</evidence>
<feature type="domain" description="Histidine kinase" evidence="12">
    <location>
        <begin position="536"/>
        <end position="746"/>
    </location>
</feature>
<dbReference type="Gene3D" id="1.20.120.160">
    <property type="entry name" value="HPT domain"/>
    <property type="match status" value="1"/>
</dbReference>
<dbReference type="InterPro" id="IPR032306">
    <property type="entry name" value="RcsD_ABL"/>
</dbReference>
<proteinExistence type="inferred from homology"/>
<dbReference type="InterPro" id="IPR036641">
    <property type="entry name" value="HPT_dom_sf"/>
</dbReference>
<dbReference type="GO" id="GO:0000160">
    <property type="term" value="P:phosphorelay signal transduction system"/>
    <property type="evidence" value="ECO:0007669"/>
    <property type="project" value="UniProtKB-UniRule"/>
</dbReference>
<keyword evidence="6 10" id="KW-0067">ATP-binding</keyword>
<dbReference type="GO" id="GO:0016774">
    <property type="term" value="F:phosphotransferase activity, carboxyl group as acceptor"/>
    <property type="evidence" value="ECO:0007669"/>
    <property type="project" value="UniProtKB-UniRule"/>
</dbReference>
<comment type="PTM">
    <text evidence="10">Phosphorylated by RcsC.</text>
</comment>
<evidence type="ECO:0000256" key="7">
    <source>
        <dbReference type="ARBA" id="ARBA00022989"/>
    </source>
</evidence>
<comment type="subunit">
    <text evidence="10">Interacts with RcsC and RcsB.</text>
</comment>
<dbReference type="Pfam" id="PF16359">
    <property type="entry name" value="RcsD_ABL"/>
    <property type="match status" value="1"/>
</dbReference>
<dbReference type="SMART" id="SM00387">
    <property type="entry name" value="HATPase_c"/>
    <property type="match status" value="1"/>
</dbReference>
<dbReference type="InterPro" id="IPR030861">
    <property type="entry name" value="Ptransferase_RcsD"/>
</dbReference>
<keyword evidence="8 10" id="KW-0902">Two-component regulatory system</keyword>